<dbReference type="AlphaFoldDB" id="A0A4R1GJD5"/>
<feature type="signal peptide" evidence="1">
    <location>
        <begin position="1"/>
        <end position="22"/>
    </location>
</feature>
<name>A0A4R1GJD5_9GAMM</name>
<dbReference type="Pfam" id="PF10986">
    <property type="entry name" value="ZrgA"/>
    <property type="match status" value="1"/>
</dbReference>
<accession>A0A4R1GJD5</accession>
<dbReference type="RefSeq" id="WP_132286958.1">
    <property type="nucleotide sequence ID" value="NZ_SMFU01000007.1"/>
</dbReference>
<dbReference type="EMBL" id="SMFU01000007">
    <property type="protein sequence ID" value="TCK08394.1"/>
    <property type="molecule type" value="Genomic_DNA"/>
</dbReference>
<comment type="caution">
    <text evidence="2">The sequence shown here is derived from an EMBL/GenBank/DDBJ whole genome shotgun (WGS) entry which is preliminary data.</text>
</comment>
<gene>
    <name evidence="2" type="ORF">CLV83_0473</name>
</gene>
<reference evidence="2 3" key="1">
    <citation type="submission" date="2019-03" db="EMBL/GenBank/DDBJ databases">
        <title>Genomic Encyclopedia of Archaeal and Bacterial Type Strains, Phase II (KMG-II): from individual species to whole genera.</title>
        <authorList>
            <person name="Goeker M."/>
        </authorList>
    </citation>
    <scope>NUCLEOTIDE SEQUENCE [LARGE SCALE GENOMIC DNA]</scope>
    <source>
        <strain evidence="2 3">DSM 27697</strain>
    </source>
</reference>
<evidence type="ECO:0000313" key="2">
    <source>
        <dbReference type="EMBL" id="TCK08394.1"/>
    </source>
</evidence>
<sequence length="186" mass="20175">MRSSTKTGIALTAALLALPVYAQNPLNSHSHGSATVQLVQRDQELVIYVRATGIDMLGVGHLPTTTEEQAKLSQVQGSMRNPGYWIGLPAAAGCSMTRYYPSQHPVVAGRGALQEMSPGKVYESNGEHMDLNFTYHFQCNSPNQLNSAQIRLFEHFPSLQSVNVKIAGFNQTVVTVGPDNPVVQIP</sequence>
<evidence type="ECO:0000313" key="3">
    <source>
        <dbReference type="Proteomes" id="UP000294546"/>
    </source>
</evidence>
<protein>
    <submittedName>
        <fullName evidence="2">Uncharacterized protein DUF2796</fullName>
    </submittedName>
</protein>
<dbReference type="OrthoDB" id="7346546at2"/>
<organism evidence="2 3">
    <name type="scientific">Marinobacterium mangrovicola</name>
    <dbReference type="NCBI Taxonomy" id="1476959"/>
    <lineage>
        <taxon>Bacteria</taxon>
        <taxon>Pseudomonadati</taxon>
        <taxon>Pseudomonadota</taxon>
        <taxon>Gammaproteobacteria</taxon>
        <taxon>Oceanospirillales</taxon>
        <taxon>Oceanospirillaceae</taxon>
        <taxon>Marinobacterium</taxon>
    </lineage>
</organism>
<keyword evidence="3" id="KW-1185">Reference proteome</keyword>
<dbReference type="InterPro" id="IPR021253">
    <property type="entry name" value="ZrgA-like"/>
</dbReference>
<proteinExistence type="predicted"/>
<evidence type="ECO:0000256" key="1">
    <source>
        <dbReference type="SAM" id="SignalP"/>
    </source>
</evidence>
<keyword evidence="1" id="KW-0732">Signal</keyword>
<dbReference type="Proteomes" id="UP000294546">
    <property type="component" value="Unassembled WGS sequence"/>
</dbReference>
<feature type="chain" id="PRO_5020950668" evidence="1">
    <location>
        <begin position="23"/>
        <end position="186"/>
    </location>
</feature>